<feature type="repeat" description="ANK" evidence="2">
    <location>
        <begin position="692"/>
        <end position="714"/>
    </location>
</feature>
<dbReference type="OrthoDB" id="195446at2759"/>
<evidence type="ECO:0000256" key="1">
    <source>
        <dbReference type="ARBA" id="ARBA00022737"/>
    </source>
</evidence>
<feature type="domain" description="Nephrocystin 3-like N-terminal" evidence="4">
    <location>
        <begin position="197"/>
        <end position="361"/>
    </location>
</feature>
<keyword evidence="6" id="KW-1185">Reference proteome</keyword>
<dbReference type="InterPro" id="IPR036770">
    <property type="entry name" value="Ankyrin_rpt-contain_sf"/>
</dbReference>
<evidence type="ECO:0000259" key="4">
    <source>
        <dbReference type="Pfam" id="PF24883"/>
    </source>
</evidence>
<proteinExistence type="predicted"/>
<protein>
    <submittedName>
        <fullName evidence="5">Uncharacterized protein</fullName>
    </submittedName>
</protein>
<dbReference type="AlphaFoldDB" id="A0A6A6QXM8"/>
<evidence type="ECO:0000259" key="3">
    <source>
        <dbReference type="Pfam" id="PF22939"/>
    </source>
</evidence>
<dbReference type="Pfam" id="PF24883">
    <property type="entry name" value="NPHP3_N"/>
    <property type="match status" value="1"/>
</dbReference>
<dbReference type="SMART" id="SM00248">
    <property type="entry name" value="ANK"/>
    <property type="match status" value="3"/>
</dbReference>
<dbReference type="InterPro" id="IPR056884">
    <property type="entry name" value="NPHP3-like_N"/>
</dbReference>
<evidence type="ECO:0000313" key="6">
    <source>
        <dbReference type="Proteomes" id="UP000799750"/>
    </source>
</evidence>
<dbReference type="PANTHER" id="PTHR10039">
    <property type="entry name" value="AMELOGENIN"/>
    <property type="match status" value="1"/>
</dbReference>
<dbReference type="EMBL" id="MU004187">
    <property type="protein sequence ID" value="KAF2496560.1"/>
    <property type="molecule type" value="Genomic_DNA"/>
</dbReference>
<keyword evidence="2" id="KW-0040">ANK repeat</keyword>
<keyword evidence="1" id="KW-0677">Repeat</keyword>
<dbReference type="Pfam" id="PF12796">
    <property type="entry name" value="Ank_2"/>
    <property type="match status" value="1"/>
</dbReference>
<dbReference type="PANTHER" id="PTHR10039:SF15">
    <property type="entry name" value="NACHT DOMAIN-CONTAINING PROTEIN"/>
    <property type="match status" value="1"/>
</dbReference>
<dbReference type="SUPFAM" id="SSF48403">
    <property type="entry name" value="Ankyrin repeat"/>
    <property type="match status" value="1"/>
</dbReference>
<organism evidence="5 6">
    <name type="scientific">Lophium mytilinum</name>
    <dbReference type="NCBI Taxonomy" id="390894"/>
    <lineage>
        <taxon>Eukaryota</taxon>
        <taxon>Fungi</taxon>
        <taxon>Dikarya</taxon>
        <taxon>Ascomycota</taxon>
        <taxon>Pezizomycotina</taxon>
        <taxon>Dothideomycetes</taxon>
        <taxon>Pleosporomycetidae</taxon>
        <taxon>Mytilinidiales</taxon>
        <taxon>Mytilinidiaceae</taxon>
        <taxon>Lophium</taxon>
    </lineage>
</organism>
<accession>A0A6A6QXM8</accession>
<dbReference type="Gene3D" id="3.40.50.300">
    <property type="entry name" value="P-loop containing nucleotide triphosphate hydrolases"/>
    <property type="match status" value="1"/>
</dbReference>
<gene>
    <name evidence="5" type="ORF">BU16DRAFT_507020</name>
</gene>
<dbReference type="InterPro" id="IPR027417">
    <property type="entry name" value="P-loop_NTPase"/>
</dbReference>
<dbReference type="PROSITE" id="PS50297">
    <property type="entry name" value="ANK_REP_REGION"/>
    <property type="match status" value="1"/>
</dbReference>
<evidence type="ECO:0000313" key="5">
    <source>
        <dbReference type="EMBL" id="KAF2496560.1"/>
    </source>
</evidence>
<sequence>MSVPAFGDFVKLIELANEVYRRFMDAPEQFQALSDEVKGLEAVLGNVKSILSKRELTSKQTEVLVSIFVGCQNVLTPMNTKLEKYQGIEPHKKDSDIQNMRVKFRTAWKKVNWDAKEVQELRGRLTSNISLLNVFYADLNSQAISKIHVHQENQNLQTETAKAQAKRREILDWLTLLTPVNYTTQQDDFIRRRQEHTGEWLLGSSEFQTWFRNKNQTLFCPGIPGAGKTIMTSIVVDNLHSSLKKGDNIGISCIYCNFRRHHEQKPEDLLSSILRQLVEGQPVIPDEIEILYSHLKDIRARPSLKQILTVLQAVILTFSKTFIIVDALDECQISDGGRQKFLTALFNLQVQTESNIFATSRYIPEITARFASAIRVEIRATDEDVRRYVDGRLPELPPFVSRNPNLQEHVKSVLVEAVEGMFLLVDLHFSSLVGKKSAKALKTTLKTLPRGSDAYDRSYDDIMGRIKGQVGDYQQLAMESLSWITKTKRPLTATELQFALAIEIGEPRFDEENIPELEDIISVCAGLVTVDEKSRIIRLVHYTTQDYFERTWKTWFPDAHTLITNALVTYISMDARHGLESIFWHFSHSRPLFDLELYPYALKYWGKHARLALESKLDPASTWEEVKEPILNFLQKEKSLKAASRFAAVQSESTGRHARFRIGILFAAYFGLEHAVTTLFELGQDITVVDDTGRTPLYYAARNGHHIAVVKLLLTDERVQVNAFDSAGQTPLGIGLRRGTEEVVKLLLADERVDVNAVDSEGRSPLTLATSVPWLEQEKEVVMERWGYYPNEQDDREVELKRREGREAVIKLLSEDDRVIDKQRSSQLVQGGNDVKD</sequence>
<feature type="domain" description="GPI inositol-deacylase winged helix" evidence="3">
    <location>
        <begin position="473"/>
        <end position="548"/>
    </location>
</feature>
<name>A0A6A6QXM8_9PEZI</name>
<reference evidence="5" key="1">
    <citation type="journal article" date="2020" name="Stud. Mycol.">
        <title>101 Dothideomycetes genomes: a test case for predicting lifestyles and emergence of pathogens.</title>
        <authorList>
            <person name="Haridas S."/>
            <person name="Albert R."/>
            <person name="Binder M."/>
            <person name="Bloem J."/>
            <person name="Labutti K."/>
            <person name="Salamov A."/>
            <person name="Andreopoulos B."/>
            <person name="Baker S."/>
            <person name="Barry K."/>
            <person name="Bills G."/>
            <person name="Bluhm B."/>
            <person name="Cannon C."/>
            <person name="Castanera R."/>
            <person name="Culley D."/>
            <person name="Daum C."/>
            <person name="Ezra D."/>
            <person name="Gonzalez J."/>
            <person name="Henrissat B."/>
            <person name="Kuo A."/>
            <person name="Liang C."/>
            <person name="Lipzen A."/>
            <person name="Lutzoni F."/>
            <person name="Magnuson J."/>
            <person name="Mondo S."/>
            <person name="Nolan M."/>
            <person name="Ohm R."/>
            <person name="Pangilinan J."/>
            <person name="Park H.-J."/>
            <person name="Ramirez L."/>
            <person name="Alfaro M."/>
            <person name="Sun H."/>
            <person name="Tritt A."/>
            <person name="Yoshinaga Y."/>
            <person name="Zwiers L.-H."/>
            <person name="Turgeon B."/>
            <person name="Goodwin S."/>
            <person name="Spatafora J."/>
            <person name="Crous P."/>
            <person name="Grigoriev I."/>
        </authorList>
    </citation>
    <scope>NUCLEOTIDE SEQUENCE</scope>
    <source>
        <strain evidence="5">CBS 269.34</strain>
    </source>
</reference>
<dbReference type="InterPro" id="IPR054471">
    <property type="entry name" value="GPIID_WHD"/>
</dbReference>
<dbReference type="Pfam" id="PF22939">
    <property type="entry name" value="WHD_GPIID"/>
    <property type="match status" value="1"/>
</dbReference>
<dbReference type="Proteomes" id="UP000799750">
    <property type="component" value="Unassembled WGS sequence"/>
</dbReference>
<dbReference type="PROSITE" id="PS50088">
    <property type="entry name" value="ANK_REPEAT"/>
    <property type="match status" value="1"/>
</dbReference>
<dbReference type="InterPro" id="IPR002110">
    <property type="entry name" value="Ankyrin_rpt"/>
</dbReference>
<dbReference type="Gene3D" id="1.25.40.20">
    <property type="entry name" value="Ankyrin repeat-containing domain"/>
    <property type="match status" value="1"/>
</dbReference>
<evidence type="ECO:0000256" key="2">
    <source>
        <dbReference type="PROSITE-ProRule" id="PRU00023"/>
    </source>
</evidence>
<dbReference type="SUPFAM" id="SSF52540">
    <property type="entry name" value="P-loop containing nucleoside triphosphate hydrolases"/>
    <property type="match status" value="1"/>
</dbReference>